<gene>
    <name evidence="8" type="ORF">N8I74_07895</name>
</gene>
<dbReference type="SUPFAM" id="SSF46626">
    <property type="entry name" value="Cytochrome c"/>
    <property type="match status" value="2"/>
</dbReference>
<keyword evidence="2 6" id="KW-0349">Heme</keyword>
<dbReference type="Pfam" id="PF00034">
    <property type="entry name" value="Cytochrom_C"/>
    <property type="match status" value="2"/>
</dbReference>
<evidence type="ECO:0000259" key="7">
    <source>
        <dbReference type="PROSITE" id="PS51007"/>
    </source>
</evidence>
<dbReference type="EMBL" id="CP106753">
    <property type="protein sequence ID" value="UXY16925.1"/>
    <property type="molecule type" value="Genomic_DNA"/>
</dbReference>
<accession>A0ABY6DRD9</accession>
<evidence type="ECO:0000256" key="3">
    <source>
        <dbReference type="ARBA" id="ARBA00022723"/>
    </source>
</evidence>
<dbReference type="RefSeq" id="WP_263126343.1">
    <property type="nucleotide sequence ID" value="NZ_CP106753.1"/>
</dbReference>
<evidence type="ECO:0000256" key="2">
    <source>
        <dbReference type="ARBA" id="ARBA00022617"/>
    </source>
</evidence>
<dbReference type="InterPro" id="IPR036909">
    <property type="entry name" value="Cyt_c-like_dom_sf"/>
</dbReference>
<keyword evidence="4" id="KW-0249">Electron transport</keyword>
<sequence length="291" mass="31611">MNKRQARIFALASTGVAVLAFLLLTLDSHRQFPKLTNEQNLTPQVVRGKDVWHKYNCINCHTIFGEGAYYAPDLTKIAQQRGEPYLRAYMRDPAKFYDEQRHRRLMPRQDLSETEITDLIAFLDWVSRVDNQGWPPRPILVAGSSLPGADLTIDQQKQVAAAPAGGKAPQAPAARPVQSQDNPIALGQAVFRSASPACMACHSVAPGVNLAGPSLAGVAARAQQILGSGGYKGRAKDVAGYIRESIVDPSAHLVPGDMYSANGVSFMPNTYGKSLQPDQVEQLVAYLTSLK</sequence>
<keyword evidence="3 6" id="KW-0479">Metal-binding</keyword>
<name>A0ABY6DRD9_9NEIS</name>
<reference evidence="8" key="1">
    <citation type="submission" date="2022-10" db="EMBL/GenBank/DDBJ databases">
        <title>Chitiniphilus purpureus sp. nov., a novel chitin-degrading bacterium isolated from crawfish pond sediment.</title>
        <authorList>
            <person name="Li K."/>
        </authorList>
    </citation>
    <scope>NUCLEOTIDE SEQUENCE</scope>
    <source>
        <strain evidence="8">CD1</strain>
    </source>
</reference>
<keyword evidence="1" id="KW-0813">Transport</keyword>
<dbReference type="Gene3D" id="1.10.760.10">
    <property type="entry name" value="Cytochrome c-like domain"/>
    <property type="match status" value="2"/>
</dbReference>
<feature type="domain" description="Cytochrome c" evidence="7">
    <location>
        <begin position="43"/>
        <end position="127"/>
    </location>
</feature>
<keyword evidence="9" id="KW-1185">Reference proteome</keyword>
<evidence type="ECO:0000256" key="1">
    <source>
        <dbReference type="ARBA" id="ARBA00022448"/>
    </source>
</evidence>
<evidence type="ECO:0000313" key="9">
    <source>
        <dbReference type="Proteomes" id="UP001061302"/>
    </source>
</evidence>
<keyword evidence="5 6" id="KW-0408">Iron</keyword>
<evidence type="ECO:0000313" key="8">
    <source>
        <dbReference type="EMBL" id="UXY16925.1"/>
    </source>
</evidence>
<protein>
    <submittedName>
        <fullName evidence="8">Cytochrome c</fullName>
    </submittedName>
</protein>
<dbReference type="InterPro" id="IPR009056">
    <property type="entry name" value="Cyt_c-like_dom"/>
</dbReference>
<organism evidence="8 9">
    <name type="scientific">Chitiniphilus purpureus</name>
    <dbReference type="NCBI Taxonomy" id="2981137"/>
    <lineage>
        <taxon>Bacteria</taxon>
        <taxon>Pseudomonadati</taxon>
        <taxon>Pseudomonadota</taxon>
        <taxon>Betaproteobacteria</taxon>
        <taxon>Neisseriales</taxon>
        <taxon>Chitinibacteraceae</taxon>
        <taxon>Chitiniphilus</taxon>
    </lineage>
</organism>
<dbReference type="PANTHER" id="PTHR37823:SF1">
    <property type="entry name" value="CYTOCHROME C-553-LIKE"/>
    <property type="match status" value="1"/>
</dbReference>
<dbReference type="InterPro" id="IPR051811">
    <property type="entry name" value="Cytochrome_c550/c551-like"/>
</dbReference>
<dbReference type="PANTHER" id="PTHR37823">
    <property type="entry name" value="CYTOCHROME C-553-LIKE"/>
    <property type="match status" value="1"/>
</dbReference>
<proteinExistence type="predicted"/>
<dbReference type="Proteomes" id="UP001061302">
    <property type="component" value="Chromosome"/>
</dbReference>
<evidence type="ECO:0000256" key="4">
    <source>
        <dbReference type="ARBA" id="ARBA00022982"/>
    </source>
</evidence>
<evidence type="ECO:0000256" key="6">
    <source>
        <dbReference type="PROSITE-ProRule" id="PRU00433"/>
    </source>
</evidence>
<dbReference type="PROSITE" id="PS51007">
    <property type="entry name" value="CYTC"/>
    <property type="match status" value="2"/>
</dbReference>
<evidence type="ECO:0000256" key="5">
    <source>
        <dbReference type="ARBA" id="ARBA00023004"/>
    </source>
</evidence>
<feature type="domain" description="Cytochrome c" evidence="7">
    <location>
        <begin position="182"/>
        <end position="291"/>
    </location>
</feature>